<evidence type="ECO:0000256" key="10">
    <source>
        <dbReference type="ARBA" id="ARBA00023136"/>
    </source>
</evidence>
<evidence type="ECO:0000256" key="15">
    <source>
        <dbReference type="ARBA" id="ARBA00047936"/>
    </source>
</evidence>
<keyword evidence="19" id="KW-1185">Reference proteome</keyword>
<comment type="subunit">
    <text evidence="12">The complex is composed of two ATP-binding proteins (WtpC), two transmembrane proteins (WtpB) and a solute-binding protein (WtpA).</text>
</comment>
<keyword evidence="8" id="KW-0408">Iron</keyword>
<dbReference type="Proteomes" id="UP000263012">
    <property type="component" value="Chromosome"/>
</dbReference>
<organism evidence="18 19">
    <name type="scientific">Halalkaliarchaeum desulfuricum</name>
    <dbReference type="NCBI Taxonomy" id="2055893"/>
    <lineage>
        <taxon>Archaea</taxon>
        <taxon>Methanobacteriati</taxon>
        <taxon>Methanobacteriota</taxon>
        <taxon>Stenosarchaea group</taxon>
        <taxon>Halobacteria</taxon>
        <taxon>Halobacteriales</taxon>
        <taxon>Haloferacaceae</taxon>
        <taxon>Halalkaliarchaeum</taxon>
    </lineage>
</organism>
<evidence type="ECO:0000256" key="11">
    <source>
        <dbReference type="ARBA" id="ARBA00038307"/>
    </source>
</evidence>
<dbReference type="KEGG" id="hdf:AArcSl_0386"/>
<protein>
    <recommendedName>
        <fullName evidence="14">Molybdate/tungstate import ATP-binding protein WtpC</fullName>
        <ecNumber evidence="13">7.3.2.6</ecNumber>
    </recommendedName>
</protein>
<evidence type="ECO:0000256" key="1">
    <source>
        <dbReference type="ARBA" id="ARBA00004202"/>
    </source>
</evidence>
<dbReference type="GO" id="GO:0005886">
    <property type="term" value="C:plasma membrane"/>
    <property type="evidence" value="ECO:0007669"/>
    <property type="project" value="UniProtKB-SubCell"/>
</dbReference>
<dbReference type="InterPro" id="IPR003593">
    <property type="entry name" value="AAA+_ATPase"/>
</dbReference>
<reference evidence="19" key="1">
    <citation type="submission" date="2017-11" db="EMBL/GenBank/DDBJ databases">
        <title>Phenotypic and genomic properties of facultatively anaerobic sulfur-reducing natronoarchaea from hypersaline soda lakes.</title>
        <authorList>
            <person name="Sorokin D.Y."/>
            <person name="Kublanov I.V."/>
            <person name="Roman P."/>
            <person name="Sinninghe Damste J.S."/>
            <person name="Golyshin P.N."/>
            <person name="Rojo D."/>
            <person name="Ciordia S."/>
            <person name="Mena M.D.C."/>
            <person name="Ferrer M."/>
            <person name="Messina E."/>
            <person name="Smedile F."/>
            <person name="La Spada G."/>
            <person name="La Cono V."/>
            <person name="Yakimov M.M."/>
        </authorList>
    </citation>
    <scope>NUCLEOTIDE SEQUENCE [LARGE SCALE GENOMIC DNA]</scope>
    <source>
        <strain evidence="19">AArc-Sl</strain>
    </source>
</reference>
<evidence type="ECO:0000256" key="3">
    <source>
        <dbReference type="ARBA" id="ARBA00022475"/>
    </source>
</evidence>
<keyword evidence="3" id="KW-1003">Cell membrane</keyword>
<evidence type="ECO:0000256" key="12">
    <source>
        <dbReference type="ARBA" id="ARBA00038781"/>
    </source>
</evidence>
<dbReference type="EMBL" id="CP025066">
    <property type="protein sequence ID" value="AUX08039.1"/>
    <property type="molecule type" value="Genomic_DNA"/>
</dbReference>
<evidence type="ECO:0000256" key="6">
    <source>
        <dbReference type="ARBA" id="ARBA00022741"/>
    </source>
</evidence>
<dbReference type="EC" id="7.3.2.6" evidence="13"/>
<dbReference type="GO" id="GO:0016887">
    <property type="term" value="F:ATP hydrolysis activity"/>
    <property type="evidence" value="ECO:0007669"/>
    <property type="project" value="InterPro"/>
</dbReference>
<dbReference type="InterPro" id="IPR003439">
    <property type="entry name" value="ABC_transporter-like_ATP-bd"/>
</dbReference>
<dbReference type="InterPro" id="IPR027417">
    <property type="entry name" value="P-loop_NTPase"/>
</dbReference>
<evidence type="ECO:0000256" key="2">
    <source>
        <dbReference type="ARBA" id="ARBA00022448"/>
    </source>
</evidence>
<dbReference type="PANTHER" id="PTHR42781">
    <property type="entry name" value="SPERMIDINE/PUTRESCINE IMPORT ATP-BINDING PROTEIN POTA"/>
    <property type="match status" value="1"/>
</dbReference>
<keyword evidence="10" id="KW-0472">Membrane</keyword>
<keyword evidence="5" id="KW-0500">Molybdenum</keyword>
<evidence type="ECO:0000313" key="19">
    <source>
        <dbReference type="Proteomes" id="UP000263012"/>
    </source>
</evidence>
<evidence type="ECO:0000256" key="9">
    <source>
        <dbReference type="ARBA" id="ARBA00023065"/>
    </source>
</evidence>
<evidence type="ECO:0000256" key="5">
    <source>
        <dbReference type="ARBA" id="ARBA00022505"/>
    </source>
</evidence>
<accession>A0A343TG17</accession>
<dbReference type="PANTHER" id="PTHR42781:SF4">
    <property type="entry name" value="SPERMIDINE_PUTRESCINE IMPORT ATP-BINDING PROTEIN POTA"/>
    <property type="match status" value="1"/>
</dbReference>
<dbReference type="RefSeq" id="WP_119814224.1">
    <property type="nucleotide sequence ID" value="NZ_CP025066.1"/>
</dbReference>
<dbReference type="AlphaFoldDB" id="A0A343TG17"/>
<dbReference type="Gene3D" id="3.40.50.300">
    <property type="entry name" value="P-loop containing nucleotide triphosphate hydrolases"/>
    <property type="match status" value="1"/>
</dbReference>
<keyword evidence="7 18" id="KW-0067">ATP-binding</keyword>
<dbReference type="InterPro" id="IPR015853">
    <property type="entry name" value="ABC_transpr_FbpC"/>
</dbReference>
<evidence type="ECO:0000259" key="17">
    <source>
        <dbReference type="PROSITE" id="PS50893"/>
    </source>
</evidence>
<dbReference type="Pfam" id="PF00005">
    <property type="entry name" value="ABC_tran"/>
    <property type="match status" value="1"/>
</dbReference>
<dbReference type="GO" id="GO:0005524">
    <property type="term" value="F:ATP binding"/>
    <property type="evidence" value="ECO:0007669"/>
    <property type="project" value="UniProtKB-KW"/>
</dbReference>
<comment type="subcellular location">
    <subcellularLocation>
        <location evidence="1">Cell membrane</location>
        <topology evidence="1">Peripheral membrane protein</topology>
    </subcellularLocation>
</comment>
<comment type="catalytic activity">
    <reaction evidence="15">
        <text>tungstate(in) + ATP + H2O = tungstate(out) + ADP + phosphate + H(+)</text>
        <dbReference type="Rhea" id="RHEA:35027"/>
        <dbReference type="ChEBI" id="CHEBI:15377"/>
        <dbReference type="ChEBI" id="CHEBI:15378"/>
        <dbReference type="ChEBI" id="CHEBI:30616"/>
        <dbReference type="ChEBI" id="CHEBI:43474"/>
        <dbReference type="ChEBI" id="CHEBI:46502"/>
        <dbReference type="ChEBI" id="CHEBI:456216"/>
        <dbReference type="EC" id="7.3.2.6"/>
    </reaction>
</comment>
<dbReference type="FunFam" id="3.40.50.300:FF:000425">
    <property type="entry name" value="Probable ABC transporter, ATP-binding subunit"/>
    <property type="match status" value="1"/>
</dbReference>
<name>A0A343TG17_9EURY</name>
<dbReference type="SUPFAM" id="SSF52540">
    <property type="entry name" value="P-loop containing nucleoside triphosphate hydrolases"/>
    <property type="match status" value="1"/>
</dbReference>
<evidence type="ECO:0000256" key="13">
    <source>
        <dbReference type="ARBA" id="ARBA00039025"/>
    </source>
</evidence>
<dbReference type="SMART" id="SM00382">
    <property type="entry name" value="AAA"/>
    <property type="match status" value="1"/>
</dbReference>
<comment type="similarity">
    <text evidence="11">Belongs to the ABC transporter superfamily. Sulfate/tungstate importer (TC 3.A.1.6) family.</text>
</comment>
<dbReference type="GeneID" id="37876721"/>
<dbReference type="PROSITE" id="PS50893">
    <property type="entry name" value="ABC_TRANSPORTER_2"/>
    <property type="match status" value="1"/>
</dbReference>
<dbReference type="OrthoDB" id="18368at2157"/>
<keyword evidence="9" id="KW-0406">Ion transport</keyword>
<gene>
    <name evidence="18" type="primary">afuC</name>
    <name evidence="18" type="ORF">AArcSl_0386</name>
</gene>
<evidence type="ECO:0000256" key="16">
    <source>
        <dbReference type="ARBA" id="ARBA00057369"/>
    </source>
</evidence>
<dbReference type="CDD" id="cd03259">
    <property type="entry name" value="ABC_Carb_Solutes_like"/>
    <property type="match status" value="1"/>
</dbReference>
<dbReference type="InterPro" id="IPR050093">
    <property type="entry name" value="ABC_SmlMolc_Importer"/>
</dbReference>
<dbReference type="GO" id="GO:0015408">
    <property type="term" value="F:ABC-type ferric iron transporter activity"/>
    <property type="evidence" value="ECO:0007669"/>
    <property type="project" value="InterPro"/>
</dbReference>
<evidence type="ECO:0000256" key="7">
    <source>
        <dbReference type="ARBA" id="ARBA00022840"/>
    </source>
</evidence>
<evidence type="ECO:0000256" key="4">
    <source>
        <dbReference type="ARBA" id="ARBA00022496"/>
    </source>
</evidence>
<feature type="domain" description="ABC transporter" evidence="17">
    <location>
        <begin position="7"/>
        <end position="243"/>
    </location>
</feature>
<keyword evidence="6" id="KW-0547">Nucleotide-binding</keyword>
<sequence>MTETNRLQVRDLDKSFGEESILSAVSFDVAEDEIVALLGPSGCGKTTTLRCIAGVESPDGGEITIDGETVYSSDVSHPPEDREIGMVYQNYAIWPHKSVYENVVFPLKYADHSFSKDEYESRVDWLLELVDIAELKHQPATDLSGGQQQRTALARALAHDPDLLLLDEPLSNLDKKLRANMRYELQKLQQEVGVSMLYVTHDQEEAFYLADKVLVMNEGDIVERGAPRELYRRPSSAFTRDFVGQWNRLDGSVEWDSDGSRVVRTDLGTVPVDAVDVVHSANVDGPVHCFLRPRDAAVQRESAADGGRAAGTDGIFVGADVVGAGDAPAALSRRGTVLAAGLSRDLYEVTVGFEDADTEVVVRSDRVRDFDRGDRVLLRAPADAIKLYSAGE</sequence>
<evidence type="ECO:0000313" key="18">
    <source>
        <dbReference type="EMBL" id="AUX08039.1"/>
    </source>
</evidence>
<proteinExistence type="inferred from homology"/>
<comment type="function">
    <text evidence="16">Part of the ABC transporter complex WtpABC involved in molybdate/tungstate import. Responsible for energy coupling to the transport system.</text>
</comment>
<keyword evidence="4" id="KW-0410">Iron transport</keyword>
<evidence type="ECO:0000256" key="14">
    <source>
        <dbReference type="ARBA" id="ARBA00041133"/>
    </source>
</evidence>
<keyword evidence="2" id="KW-0813">Transport</keyword>
<dbReference type="GO" id="GO:1901238">
    <property type="term" value="F:ABC-type tungstate transporter activity"/>
    <property type="evidence" value="ECO:0007669"/>
    <property type="project" value="UniProtKB-EC"/>
</dbReference>
<evidence type="ECO:0000256" key="8">
    <source>
        <dbReference type="ARBA" id="ARBA00023004"/>
    </source>
</evidence>